<dbReference type="Proteomes" id="UP000247702">
    <property type="component" value="Unassembled WGS sequence"/>
</dbReference>
<feature type="transmembrane region" description="Helical" evidence="1">
    <location>
        <begin position="44"/>
        <end position="67"/>
    </location>
</feature>
<keyword evidence="4" id="KW-1185">Reference proteome</keyword>
<accession>A0A2Z6R338</accession>
<feature type="transmembrane region" description="Helical" evidence="1">
    <location>
        <begin position="366"/>
        <end position="388"/>
    </location>
</feature>
<sequence>MGFGTILFAGSAIVIDWIQQLTLSCPSWATDYKVSVEAQFVTKYLALIHGMIVVICIAGTNLIWSFVSLSASSGLWVNTMNNGASIIDLDLMHDLTSYPSIVLMIRSLRKNWVSFSYIAICVAIILSVGNSLLMGSSLNQDTVTKELNITVPLGGLTGFAPEVPYVPSGPVPEGVSLTRIIYEAWIREITTQPKFEAPGLLADRNKLSQVHGISMLVNNISTQLNCDIDQSIANFSLIDATDQVINVETYENQYEVRNQPKLGIWFDNLTISVNKSSAYLSFLAVNGSIEGGSDIPLNTFKNSGIMRMSYLTCKVTTLVNVVQITFVENRTQIQEPESLNLFEQCSNCVNNLQLNSSYGDIGANKILGWIATVPVWMASSVLGSVPMFTMKDMTEVMFAGWYTAIPPEEGETYSMQNLTNFFNWGVNSMTLGIAGIEASNQTLHAVGKVNKIVGTIPRLHWTLCFISVILWIITTISVYQYAMQIPGLKTFKPLSILASSRSPDLDGIFKGMHGYSDSIIKRRINKDDTRLSYGINGTLGSYKI</sequence>
<dbReference type="EMBL" id="BEXD01002024">
    <property type="protein sequence ID" value="GBB96743.1"/>
    <property type="molecule type" value="Genomic_DNA"/>
</dbReference>
<evidence type="ECO:0000256" key="1">
    <source>
        <dbReference type="SAM" id="Phobius"/>
    </source>
</evidence>
<dbReference type="Proteomes" id="UP000615446">
    <property type="component" value="Unassembled WGS sequence"/>
</dbReference>
<feature type="transmembrane region" description="Helical" evidence="1">
    <location>
        <begin position="459"/>
        <end position="482"/>
    </location>
</feature>
<reference evidence="2 4" key="1">
    <citation type="submission" date="2017-11" db="EMBL/GenBank/DDBJ databases">
        <title>The genome of Rhizophagus clarus HR1 reveals common genetic basis of auxotrophy among arbuscular mycorrhizal fungi.</title>
        <authorList>
            <person name="Kobayashi Y."/>
        </authorList>
    </citation>
    <scope>NUCLEOTIDE SEQUENCE [LARGE SCALE GENOMIC DNA]</scope>
    <source>
        <strain evidence="2 4">HR1</strain>
    </source>
</reference>
<keyword evidence="1" id="KW-0812">Transmembrane</keyword>
<comment type="caution">
    <text evidence="2">The sequence shown here is derived from an EMBL/GenBank/DDBJ whole genome shotgun (WGS) entry which is preliminary data.</text>
</comment>
<keyword evidence="1" id="KW-0472">Membrane</keyword>
<dbReference type="AlphaFoldDB" id="A0A2Z6R338"/>
<keyword evidence="1" id="KW-1133">Transmembrane helix</keyword>
<organism evidence="2 4">
    <name type="scientific">Rhizophagus clarus</name>
    <dbReference type="NCBI Taxonomy" id="94130"/>
    <lineage>
        <taxon>Eukaryota</taxon>
        <taxon>Fungi</taxon>
        <taxon>Fungi incertae sedis</taxon>
        <taxon>Mucoromycota</taxon>
        <taxon>Glomeromycotina</taxon>
        <taxon>Glomeromycetes</taxon>
        <taxon>Glomerales</taxon>
        <taxon>Glomeraceae</taxon>
        <taxon>Rhizophagus</taxon>
    </lineage>
</organism>
<evidence type="ECO:0000313" key="3">
    <source>
        <dbReference type="EMBL" id="GET01043.1"/>
    </source>
</evidence>
<gene>
    <name evidence="3" type="ORF">RCL2_002747500</name>
    <name evidence="2" type="ORF">RclHR1_02820006</name>
</gene>
<reference evidence="3" key="2">
    <citation type="submission" date="2019-10" db="EMBL/GenBank/DDBJ databases">
        <title>Conservation and host-specific expression of non-tandemly repeated heterogenous ribosome RNA gene in arbuscular mycorrhizal fungi.</title>
        <authorList>
            <person name="Maeda T."/>
            <person name="Kobayashi Y."/>
            <person name="Nakagawa T."/>
            <person name="Ezawa T."/>
            <person name="Yamaguchi K."/>
            <person name="Bino T."/>
            <person name="Nishimoto Y."/>
            <person name="Shigenobu S."/>
            <person name="Kawaguchi M."/>
        </authorList>
    </citation>
    <scope>NUCLEOTIDE SEQUENCE</scope>
    <source>
        <strain evidence="3">HR1</strain>
    </source>
</reference>
<evidence type="ECO:0000313" key="2">
    <source>
        <dbReference type="EMBL" id="GBB96743.1"/>
    </source>
</evidence>
<dbReference type="EMBL" id="BLAL01000297">
    <property type="protein sequence ID" value="GET01043.1"/>
    <property type="molecule type" value="Genomic_DNA"/>
</dbReference>
<protein>
    <submittedName>
        <fullName evidence="2">Uncharacterized protein</fullName>
    </submittedName>
</protein>
<evidence type="ECO:0000313" key="4">
    <source>
        <dbReference type="Proteomes" id="UP000247702"/>
    </source>
</evidence>
<name>A0A2Z6R338_9GLOM</name>
<proteinExistence type="predicted"/>
<feature type="transmembrane region" description="Helical" evidence="1">
    <location>
        <begin position="112"/>
        <end position="133"/>
    </location>
</feature>